<name>A0A372NVT0_9SPHI</name>
<keyword evidence="1" id="KW-0732">Signal</keyword>
<evidence type="ECO:0000256" key="1">
    <source>
        <dbReference type="SAM" id="SignalP"/>
    </source>
</evidence>
<dbReference type="Gene3D" id="2.60.40.10">
    <property type="entry name" value="Immunoglobulins"/>
    <property type="match status" value="1"/>
</dbReference>
<proteinExistence type="predicted"/>
<accession>A0A372NVT0</accession>
<feature type="chain" id="PRO_5016935501" evidence="1">
    <location>
        <begin position="19"/>
        <end position="362"/>
    </location>
</feature>
<reference evidence="2 3" key="1">
    <citation type="submission" date="2018-08" db="EMBL/GenBank/DDBJ databases">
        <title>Mucilaginibacter sp. MYSH2.</title>
        <authorList>
            <person name="Seo T."/>
        </authorList>
    </citation>
    <scope>NUCLEOTIDE SEQUENCE [LARGE SCALE GENOMIC DNA]</scope>
    <source>
        <strain evidence="2 3">MYSH2</strain>
    </source>
</reference>
<dbReference type="Proteomes" id="UP000264217">
    <property type="component" value="Unassembled WGS sequence"/>
</dbReference>
<feature type="signal peptide" evidence="1">
    <location>
        <begin position="1"/>
        <end position="18"/>
    </location>
</feature>
<evidence type="ECO:0000313" key="3">
    <source>
        <dbReference type="Proteomes" id="UP000264217"/>
    </source>
</evidence>
<dbReference type="AlphaFoldDB" id="A0A372NVT0"/>
<comment type="caution">
    <text evidence="2">The sequence shown here is derived from an EMBL/GenBank/DDBJ whole genome shotgun (WGS) entry which is preliminary data.</text>
</comment>
<keyword evidence="3" id="KW-1185">Reference proteome</keyword>
<dbReference type="InterPro" id="IPR013783">
    <property type="entry name" value="Ig-like_fold"/>
</dbReference>
<sequence>MRAFFTFLSLCFCLSVSAQVTVNFIPELNGRNVQGLLGFQLINPNGPVRVRATIIVSERVAGTVIRIRTPEFTAAPGNNTIPEAAVTGASVEFSADKTGNMIARTRMLPQGDYDYCYNIRSVNSDMPAEDQCFAYTLEPFADMNLIEPYNRDTICDKRPVMTWQPLLPAVPGASYQLVLSEVKKGQSPTEALNYNLPVLNQRDLFAPVLPYPAIAPELVTGKKYAWQVTAYKEQTILSRSEVWSFVMNCRDSVKKAPDSGESYRDVEDLARGNLYVARGVLRFGIGNPYGEQPMKFRVHPADDPSGNIKGMGEHQLKNGYNYVIIDLAENGRFRDGKYYIMEITLPNGVIRTLRFRYEEVKN</sequence>
<gene>
    <name evidence="2" type="ORF">D0C36_15775</name>
</gene>
<dbReference type="EMBL" id="QWDC01000002">
    <property type="protein sequence ID" value="RFZ92849.1"/>
    <property type="molecule type" value="Genomic_DNA"/>
</dbReference>
<organism evidence="2 3">
    <name type="scientific">Mucilaginibacter conchicola</name>
    <dbReference type="NCBI Taxonomy" id="2303333"/>
    <lineage>
        <taxon>Bacteria</taxon>
        <taxon>Pseudomonadati</taxon>
        <taxon>Bacteroidota</taxon>
        <taxon>Sphingobacteriia</taxon>
        <taxon>Sphingobacteriales</taxon>
        <taxon>Sphingobacteriaceae</taxon>
        <taxon>Mucilaginibacter</taxon>
    </lineage>
</organism>
<evidence type="ECO:0000313" key="2">
    <source>
        <dbReference type="EMBL" id="RFZ92849.1"/>
    </source>
</evidence>
<protein>
    <submittedName>
        <fullName evidence="2">DUF928 domain-containing protein</fullName>
    </submittedName>
</protein>